<keyword evidence="3" id="KW-0813">Transport</keyword>
<feature type="transmembrane region" description="Helical" evidence="8">
    <location>
        <begin position="361"/>
        <end position="379"/>
    </location>
</feature>
<feature type="transmembrane region" description="Helical" evidence="8">
    <location>
        <begin position="242"/>
        <end position="261"/>
    </location>
</feature>
<evidence type="ECO:0000256" key="4">
    <source>
        <dbReference type="ARBA" id="ARBA00022475"/>
    </source>
</evidence>
<dbReference type="Pfam" id="PF12698">
    <property type="entry name" value="ABC2_membrane_3"/>
    <property type="match status" value="1"/>
</dbReference>
<dbReference type="PROSITE" id="PS51012">
    <property type="entry name" value="ABC_TM2"/>
    <property type="match status" value="1"/>
</dbReference>
<evidence type="ECO:0000256" key="5">
    <source>
        <dbReference type="ARBA" id="ARBA00022692"/>
    </source>
</evidence>
<evidence type="ECO:0000259" key="9">
    <source>
        <dbReference type="PROSITE" id="PS51012"/>
    </source>
</evidence>
<evidence type="ECO:0000313" key="10">
    <source>
        <dbReference type="EMBL" id="CUI37941.1"/>
    </source>
</evidence>
<evidence type="ECO:0000256" key="3">
    <source>
        <dbReference type="ARBA" id="ARBA00022448"/>
    </source>
</evidence>
<organism evidence="10 11">
    <name type="scientific">Bordetella pseudohinzii</name>
    <dbReference type="NCBI Taxonomy" id="1331258"/>
    <lineage>
        <taxon>Bacteria</taxon>
        <taxon>Pseudomonadati</taxon>
        <taxon>Pseudomonadota</taxon>
        <taxon>Betaproteobacteria</taxon>
        <taxon>Burkholderiales</taxon>
        <taxon>Alcaligenaceae</taxon>
        <taxon>Bordetella</taxon>
    </lineage>
</organism>
<dbReference type="PANTHER" id="PTHR30294:SF29">
    <property type="entry name" value="MULTIDRUG ABC TRANSPORTER PERMEASE YBHS-RELATED"/>
    <property type="match status" value="1"/>
</dbReference>
<name>A0A0M7CEJ8_9BORD</name>
<dbReference type="AlphaFoldDB" id="A0A0M7CEJ8"/>
<accession>A0A0M7CEJ8</accession>
<dbReference type="Gene3D" id="3.40.1710.10">
    <property type="entry name" value="abc type-2 transporter like domain"/>
    <property type="match status" value="1"/>
</dbReference>
<dbReference type="GO" id="GO:0140359">
    <property type="term" value="F:ABC-type transporter activity"/>
    <property type="evidence" value="ECO:0007669"/>
    <property type="project" value="InterPro"/>
</dbReference>
<dbReference type="InterPro" id="IPR047817">
    <property type="entry name" value="ABC2_TM_bact-type"/>
</dbReference>
<keyword evidence="4" id="KW-1003">Cell membrane</keyword>
<comment type="similarity">
    <text evidence="2">Belongs to the ABC-2 integral membrane protein family.</text>
</comment>
<feature type="transmembrane region" description="Helical" evidence="8">
    <location>
        <begin position="32"/>
        <end position="52"/>
    </location>
</feature>
<dbReference type="EMBL" id="CYTV01000001">
    <property type="protein sequence ID" value="CUI37941.1"/>
    <property type="molecule type" value="Genomic_DNA"/>
</dbReference>
<dbReference type="InterPro" id="IPR051449">
    <property type="entry name" value="ABC-2_transporter_component"/>
</dbReference>
<reference evidence="10 11" key="1">
    <citation type="submission" date="2015-09" db="EMBL/GenBank/DDBJ databases">
        <authorList>
            <person name="Jackson K.R."/>
            <person name="Lunt B.L."/>
            <person name="Fisher J.N.B."/>
            <person name="Gardner A.V."/>
            <person name="Bailey M.E."/>
            <person name="Deus L.M."/>
            <person name="Earl A.S."/>
            <person name="Gibby P.D."/>
            <person name="Hartmann K.A."/>
            <person name="Liu J.E."/>
            <person name="Manci A.M."/>
            <person name="Nielsen D.A."/>
            <person name="Solomon M.B."/>
            <person name="Breakwell D.P."/>
            <person name="Burnett S.H."/>
            <person name="Grose J.H."/>
        </authorList>
    </citation>
    <scope>NUCLEOTIDE SEQUENCE [LARGE SCALE GENOMIC DNA]</scope>
    <source>
        <strain evidence="10 11">2789STDY5608636</strain>
    </source>
</reference>
<dbReference type="PANTHER" id="PTHR30294">
    <property type="entry name" value="MEMBRANE COMPONENT OF ABC TRANSPORTER YHHJ-RELATED"/>
    <property type="match status" value="1"/>
</dbReference>
<dbReference type="GO" id="GO:0005886">
    <property type="term" value="C:plasma membrane"/>
    <property type="evidence" value="ECO:0007669"/>
    <property type="project" value="UniProtKB-SubCell"/>
</dbReference>
<sequence length="384" mass="42575">MNTPREAGRFFSWRRWWSMVLKEFLQLRRDRITFGMIIILPLVQLALFGYAINTDPKQLPTAVLAADQSEFTRSYIAAMSASDYFKIVPALKDEASARRALARGDVLFVVSIPPDFTRKLLRGERPSLLIEADATDPLATGMAIGAAAQLADSVTRRDLTGPLASLAGGPPAFGVQVHRLYNEEQVSQYNTVPGLIGMVLTLTLVMITGLAMTRERERGTMENLLAMPVTPLEVMTGKIMPYIAIGLIQATITLTAARFVFHVPFEGSLLAVYLTTLLFVAANLTVGITLSSVAQNQLQALQLAMFYFLPNLLLSGFMFPFLGMPAWAQAIGNVLPLTYYNRLIRGILLKGNGWIDLWPSIWPLIVFTLVIMGLALRFYRRTLD</sequence>
<dbReference type="Proteomes" id="UP000053096">
    <property type="component" value="Unassembled WGS sequence"/>
</dbReference>
<evidence type="ECO:0000256" key="7">
    <source>
        <dbReference type="ARBA" id="ARBA00023136"/>
    </source>
</evidence>
<gene>
    <name evidence="10" type="primary">ybhS</name>
    <name evidence="10" type="ORF">ERS370011_00326</name>
</gene>
<evidence type="ECO:0000256" key="8">
    <source>
        <dbReference type="SAM" id="Phobius"/>
    </source>
</evidence>
<feature type="transmembrane region" description="Helical" evidence="8">
    <location>
        <begin position="273"/>
        <end position="294"/>
    </location>
</feature>
<evidence type="ECO:0000256" key="6">
    <source>
        <dbReference type="ARBA" id="ARBA00022989"/>
    </source>
</evidence>
<keyword evidence="6 8" id="KW-1133">Transmembrane helix</keyword>
<evidence type="ECO:0000256" key="1">
    <source>
        <dbReference type="ARBA" id="ARBA00004651"/>
    </source>
</evidence>
<feature type="transmembrane region" description="Helical" evidence="8">
    <location>
        <begin position="192"/>
        <end position="212"/>
    </location>
</feature>
<keyword evidence="5 8" id="KW-0812">Transmembrane</keyword>
<feature type="domain" description="ABC transmembrane type-2" evidence="9">
    <location>
        <begin position="153"/>
        <end position="382"/>
    </location>
</feature>
<comment type="subcellular location">
    <subcellularLocation>
        <location evidence="1">Cell membrane</location>
        <topology evidence="1">Multi-pass membrane protein</topology>
    </subcellularLocation>
</comment>
<evidence type="ECO:0000256" key="2">
    <source>
        <dbReference type="ARBA" id="ARBA00007783"/>
    </source>
</evidence>
<dbReference type="InterPro" id="IPR013525">
    <property type="entry name" value="ABC2_TM"/>
</dbReference>
<evidence type="ECO:0000313" key="11">
    <source>
        <dbReference type="Proteomes" id="UP000053096"/>
    </source>
</evidence>
<feature type="transmembrane region" description="Helical" evidence="8">
    <location>
        <begin position="306"/>
        <end position="328"/>
    </location>
</feature>
<proteinExistence type="inferred from homology"/>
<keyword evidence="7 8" id="KW-0472">Membrane</keyword>
<protein>
    <submittedName>
        <fullName evidence="10">Inner membrane transport permease ybhS</fullName>
    </submittedName>
</protein>